<dbReference type="PANTHER" id="PTHR36052:SF1">
    <property type="entry name" value="EXCITATORY AMINO ACID TRANSPORTER"/>
    <property type="match status" value="1"/>
</dbReference>
<name>A0ABD1N643_9FABA</name>
<reference evidence="1 2" key="1">
    <citation type="submission" date="2024-08" db="EMBL/GenBank/DDBJ databases">
        <title>Insights into the chromosomal genome structure of Flemingia macrophylla.</title>
        <authorList>
            <person name="Ding Y."/>
            <person name="Zhao Y."/>
            <person name="Bi W."/>
            <person name="Wu M."/>
            <person name="Zhao G."/>
            <person name="Gong Y."/>
            <person name="Li W."/>
            <person name="Zhang P."/>
        </authorList>
    </citation>
    <scope>NUCLEOTIDE SEQUENCE [LARGE SCALE GENOMIC DNA]</scope>
    <source>
        <strain evidence="1">DYQJB</strain>
        <tissue evidence="1">Leaf</tissue>
    </source>
</reference>
<keyword evidence="2" id="KW-1185">Reference proteome</keyword>
<accession>A0ABD1N643</accession>
<dbReference type="PANTHER" id="PTHR36052">
    <property type="entry name" value="EXCITATORY AMINO ACID TRANSPORTER"/>
    <property type="match status" value="1"/>
</dbReference>
<gene>
    <name evidence="1" type="ORF">Fmac_004872</name>
</gene>
<sequence length="86" mass="9696">MGLSATAIGALLGLKCQIHSNSLRKLPIMRHPWEHLVAMGLGVVFVHQLFKWRDQTEMDRGKMLEKAKAANERRYIGSLSSSFIAF</sequence>
<dbReference type="Proteomes" id="UP001603857">
    <property type="component" value="Unassembled WGS sequence"/>
</dbReference>
<comment type="caution">
    <text evidence="1">The sequence shown here is derived from an EMBL/GenBank/DDBJ whole genome shotgun (WGS) entry which is preliminary data.</text>
</comment>
<protein>
    <submittedName>
        <fullName evidence="1">Uncharacterized protein</fullName>
    </submittedName>
</protein>
<evidence type="ECO:0000313" key="1">
    <source>
        <dbReference type="EMBL" id="KAL2343587.1"/>
    </source>
</evidence>
<dbReference type="AlphaFoldDB" id="A0ABD1N643"/>
<evidence type="ECO:0000313" key="2">
    <source>
        <dbReference type="Proteomes" id="UP001603857"/>
    </source>
</evidence>
<organism evidence="1 2">
    <name type="scientific">Flemingia macrophylla</name>
    <dbReference type="NCBI Taxonomy" id="520843"/>
    <lineage>
        <taxon>Eukaryota</taxon>
        <taxon>Viridiplantae</taxon>
        <taxon>Streptophyta</taxon>
        <taxon>Embryophyta</taxon>
        <taxon>Tracheophyta</taxon>
        <taxon>Spermatophyta</taxon>
        <taxon>Magnoliopsida</taxon>
        <taxon>eudicotyledons</taxon>
        <taxon>Gunneridae</taxon>
        <taxon>Pentapetalae</taxon>
        <taxon>rosids</taxon>
        <taxon>fabids</taxon>
        <taxon>Fabales</taxon>
        <taxon>Fabaceae</taxon>
        <taxon>Papilionoideae</taxon>
        <taxon>50 kb inversion clade</taxon>
        <taxon>NPAAA clade</taxon>
        <taxon>indigoferoid/millettioid clade</taxon>
        <taxon>Phaseoleae</taxon>
        <taxon>Flemingia</taxon>
    </lineage>
</organism>
<dbReference type="EMBL" id="JBGMDY010000002">
    <property type="protein sequence ID" value="KAL2343587.1"/>
    <property type="molecule type" value="Genomic_DNA"/>
</dbReference>
<proteinExistence type="predicted"/>